<sequence length="291" mass="33584">MKKITFKDYKKAIKKQYEIVKKDDVSGILANPSPAQMRNLSLIILDKGISRKDEELFRLFFGTKENESLKKSIENCNVDKFRPVISFLKDETDSENSIRIEMSALLIDFKPRPYSVFSIMEDLELVATSSGNQLMSNVVTELDVSESSSDLTKSDVIKSNNSIPKKKIAIGLFSLVGAFSIAYTSKDMIFPNKECMEWKEDHYEMVDCISDKIELVKIQEPKPYDEIEFGRKKIEVCDTTTFFIGDKPIVWYSKKNNMVEFFNMDGFNPENDDELKQITQYMIDRYVMACD</sequence>
<comment type="caution">
    <text evidence="1">The sequence shown here is derived from an EMBL/GenBank/DDBJ whole genome shotgun (WGS) entry which is preliminary data.</text>
</comment>
<dbReference type="RefSeq" id="WP_035124931.1">
    <property type="nucleotide sequence ID" value="NZ_JRHH01000002.1"/>
</dbReference>
<evidence type="ECO:0000313" key="2">
    <source>
        <dbReference type="Proteomes" id="UP000029554"/>
    </source>
</evidence>
<evidence type="ECO:0000313" key="1">
    <source>
        <dbReference type="EMBL" id="KGD69000.1"/>
    </source>
</evidence>
<dbReference type="OrthoDB" id="1340494at2"/>
<gene>
    <name evidence="1" type="ORF">LG45_05035</name>
</gene>
<dbReference type="STRING" id="1453498.LG45_05035"/>
<organism evidence="1 2">
    <name type="scientific">Flavobacterium aquatile LMG 4008 = ATCC 11947</name>
    <dbReference type="NCBI Taxonomy" id="1453498"/>
    <lineage>
        <taxon>Bacteria</taxon>
        <taxon>Pseudomonadati</taxon>
        <taxon>Bacteroidota</taxon>
        <taxon>Flavobacteriia</taxon>
        <taxon>Flavobacteriales</taxon>
        <taxon>Flavobacteriaceae</taxon>
        <taxon>Flavobacterium</taxon>
    </lineage>
</organism>
<name>A0A095V2A9_9FLAO</name>
<reference evidence="1 2" key="1">
    <citation type="submission" date="2014-09" db="EMBL/GenBank/DDBJ databases">
        <title>Whole Genome Shotgun of Flavobacterium aquatile LMG 4008.</title>
        <authorList>
            <person name="Gale A.N."/>
            <person name="Pipes S.E."/>
            <person name="Newman J.D."/>
        </authorList>
    </citation>
    <scope>NUCLEOTIDE SEQUENCE [LARGE SCALE GENOMIC DNA]</scope>
    <source>
        <strain evidence="1 2">LMG 4008</strain>
    </source>
</reference>
<keyword evidence="2" id="KW-1185">Reference proteome</keyword>
<proteinExistence type="predicted"/>
<protein>
    <submittedName>
        <fullName evidence="1">Uncharacterized protein</fullName>
    </submittedName>
</protein>
<dbReference type="AlphaFoldDB" id="A0A095V2A9"/>
<dbReference type="Proteomes" id="UP000029554">
    <property type="component" value="Unassembled WGS sequence"/>
</dbReference>
<dbReference type="eggNOG" id="ENOG5032XUG">
    <property type="taxonomic scope" value="Bacteria"/>
</dbReference>
<dbReference type="EMBL" id="JRHH01000002">
    <property type="protein sequence ID" value="KGD69000.1"/>
    <property type="molecule type" value="Genomic_DNA"/>
</dbReference>
<accession>A0A095V2A9</accession>